<dbReference type="InterPro" id="IPR036412">
    <property type="entry name" value="HAD-like_sf"/>
</dbReference>
<accession>A0ABV8U3G3</accession>
<dbReference type="InterPro" id="IPR023214">
    <property type="entry name" value="HAD_sf"/>
</dbReference>
<proteinExistence type="inferred from homology"/>
<dbReference type="Gene3D" id="3.40.50.1000">
    <property type="entry name" value="HAD superfamily/HAD-like"/>
    <property type="match status" value="1"/>
</dbReference>
<evidence type="ECO:0000256" key="1">
    <source>
        <dbReference type="ARBA" id="ARBA00009184"/>
    </source>
</evidence>
<dbReference type="PANTHER" id="PTHR43344">
    <property type="entry name" value="PHOSPHOSERINE PHOSPHATASE"/>
    <property type="match status" value="1"/>
</dbReference>
<organism evidence="5 6">
    <name type="scientific">Salininema proteolyticum</name>
    <dbReference type="NCBI Taxonomy" id="1607685"/>
    <lineage>
        <taxon>Bacteria</taxon>
        <taxon>Bacillati</taxon>
        <taxon>Actinomycetota</taxon>
        <taxon>Actinomycetes</taxon>
        <taxon>Glycomycetales</taxon>
        <taxon>Glycomycetaceae</taxon>
        <taxon>Salininema</taxon>
    </lineage>
</organism>
<keyword evidence="3 5" id="KW-0378">Hydrolase</keyword>
<comment type="similarity">
    <text evidence="1">Belongs to the HAD-like hydrolase superfamily. SerB family.</text>
</comment>
<dbReference type="Gene3D" id="1.20.1440.100">
    <property type="entry name" value="SG protein - dephosphorylation function"/>
    <property type="match status" value="1"/>
</dbReference>
<keyword evidence="2" id="KW-0479">Metal-binding</keyword>
<dbReference type="EMBL" id="JBHSDK010000050">
    <property type="protein sequence ID" value="MFC4337659.1"/>
    <property type="molecule type" value="Genomic_DNA"/>
</dbReference>
<keyword evidence="4" id="KW-0460">Magnesium</keyword>
<dbReference type="SUPFAM" id="SSF56784">
    <property type="entry name" value="HAD-like"/>
    <property type="match status" value="1"/>
</dbReference>
<dbReference type="PANTHER" id="PTHR43344:SF13">
    <property type="entry name" value="PHOSPHATASE RV3661-RELATED"/>
    <property type="match status" value="1"/>
</dbReference>
<dbReference type="GO" id="GO:0016787">
    <property type="term" value="F:hydrolase activity"/>
    <property type="evidence" value="ECO:0007669"/>
    <property type="project" value="UniProtKB-KW"/>
</dbReference>
<dbReference type="InterPro" id="IPR050582">
    <property type="entry name" value="HAD-like_SerB"/>
</dbReference>
<name>A0ABV8U3G3_9ACTN</name>
<dbReference type="NCBIfam" id="TIGR01490">
    <property type="entry name" value="HAD-SF-IB-hyp1"/>
    <property type="match status" value="1"/>
</dbReference>
<evidence type="ECO:0000313" key="5">
    <source>
        <dbReference type="EMBL" id="MFC4337659.1"/>
    </source>
</evidence>
<keyword evidence="6" id="KW-1185">Reference proteome</keyword>
<protein>
    <submittedName>
        <fullName evidence="5">HAD family hydrolase</fullName>
    </submittedName>
</protein>
<dbReference type="Pfam" id="PF12710">
    <property type="entry name" value="HAD"/>
    <property type="match status" value="1"/>
</dbReference>
<dbReference type="CDD" id="cd02612">
    <property type="entry name" value="HAD_PGPPase"/>
    <property type="match status" value="1"/>
</dbReference>
<sequence length="280" mass="30336">MVRHSAAFFDLDKTIVAKSSALAFGRPLFREGLLERRDVVKAAYGQLVYRLGGTGPEHMDRTRDYLAELSRGWPAHRVRAVVTEALGDLIRPYVYAEAAALVEAHAAAGREVVLVSASGTDIVAPIAEMLGIREVIATRLSVDGDGLYTGEVEFYAAGEAKAGAIREFASERGIDLDASFAYSDSHRDEPMLRAVGRPRVVNGDRALRRTAAAEGWPVLSFRAPVPLGRRVGQGERSRLLGGLALASVGLWAWRRLRSAEASRASLLDSELFSSDFVIDG</sequence>
<dbReference type="Proteomes" id="UP001595823">
    <property type="component" value="Unassembled WGS sequence"/>
</dbReference>
<dbReference type="InterPro" id="IPR006385">
    <property type="entry name" value="HAD_hydro_SerB1"/>
</dbReference>
<evidence type="ECO:0000256" key="4">
    <source>
        <dbReference type="ARBA" id="ARBA00022842"/>
    </source>
</evidence>
<gene>
    <name evidence="5" type="ORF">ACFPET_20900</name>
</gene>
<evidence type="ECO:0000256" key="3">
    <source>
        <dbReference type="ARBA" id="ARBA00022801"/>
    </source>
</evidence>
<evidence type="ECO:0000256" key="2">
    <source>
        <dbReference type="ARBA" id="ARBA00022723"/>
    </source>
</evidence>
<dbReference type="NCBIfam" id="TIGR01488">
    <property type="entry name" value="HAD-SF-IB"/>
    <property type="match status" value="1"/>
</dbReference>
<comment type="caution">
    <text evidence="5">The sequence shown here is derived from an EMBL/GenBank/DDBJ whole genome shotgun (WGS) entry which is preliminary data.</text>
</comment>
<evidence type="ECO:0000313" key="6">
    <source>
        <dbReference type="Proteomes" id="UP001595823"/>
    </source>
</evidence>
<reference evidence="6" key="1">
    <citation type="journal article" date="2019" name="Int. J. Syst. Evol. Microbiol.">
        <title>The Global Catalogue of Microorganisms (GCM) 10K type strain sequencing project: providing services to taxonomists for standard genome sequencing and annotation.</title>
        <authorList>
            <consortium name="The Broad Institute Genomics Platform"/>
            <consortium name="The Broad Institute Genome Sequencing Center for Infectious Disease"/>
            <person name="Wu L."/>
            <person name="Ma J."/>
        </authorList>
    </citation>
    <scope>NUCLEOTIDE SEQUENCE [LARGE SCALE GENOMIC DNA]</scope>
    <source>
        <strain evidence="6">IBRC-M 10908</strain>
    </source>
</reference>
<dbReference type="RefSeq" id="WP_380624870.1">
    <property type="nucleotide sequence ID" value="NZ_JBHSDK010000050.1"/>
</dbReference>